<organism evidence="2 3">
    <name type="scientific">Fusarium torulosum</name>
    <dbReference type="NCBI Taxonomy" id="33205"/>
    <lineage>
        <taxon>Eukaryota</taxon>
        <taxon>Fungi</taxon>
        <taxon>Dikarya</taxon>
        <taxon>Ascomycota</taxon>
        <taxon>Pezizomycotina</taxon>
        <taxon>Sordariomycetes</taxon>
        <taxon>Hypocreomycetidae</taxon>
        <taxon>Hypocreales</taxon>
        <taxon>Nectriaceae</taxon>
        <taxon>Fusarium</taxon>
    </lineage>
</organism>
<name>A0AAE8M1B3_9HYPO</name>
<comment type="caution">
    <text evidence="2">The sequence shown here is derived from an EMBL/GenBank/DDBJ whole genome shotgun (WGS) entry which is preliminary data.</text>
</comment>
<accession>A0AAE8M1B3</accession>
<protein>
    <recommendedName>
        <fullName evidence="4">Autophagy-related protein 27</fullName>
    </recommendedName>
</protein>
<feature type="signal peptide" evidence="1">
    <location>
        <begin position="1"/>
        <end position="19"/>
    </location>
</feature>
<dbReference type="Pfam" id="PF19535">
    <property type="entry name" value="DUF6060"/>
    <property type="match status" value="1"/>
</dbReference>
<evidence type="ECO:0008006" key="4">
    <source>
        <dbReference type="Google" id="ProtNLM"/>
    </source>
</evidence>
<proteinExistence type="predicted"/>
<dbReference type="PROSITE" id="PS51257">
    <property type="entry name" value="PROKAR_LIPOPROTEIN"/>
    <property type="match status" value="1"/>
</dbReference>
<evidence type="ECO:0000313" key="3">
    <source>
        <dbReference type="Proteomes" id="UP001187734"/>
    </source>
</evidence>
<keyword evidence="3" id="KW-1185">Reference proteome</keyword>
<dbReference type="EMBL" id="ONZP01000055">
    <property type="protein sequence ID" value="SPJ72228.1"/>
    <property type="molecule type" value="Genomic_DNA"/>
</dbReference>
<dbReference type="AlphaFoldDB" id="A0AAE8M1B3"/>
<feature type="chain" id="PRO_5042276753" description="Autophagy-related protein 27" evidence="1">
    <location>
        <begin position="20"/>
        <end position="243"/>
    </location>
</feature>
<reference evidence="2" key="1">
    <citation type="submission" date="2018-03" db="EMBL/GenBank/DDBJ databases">
        <authorList>
            <person name="Guldener U."/>
        </authorList>
    </citation>
    <scope>NUCLEOTIDE SEQUENCE</scope>
</reference>
<keyword evidence="1" id="KW-0732">Signal</keyword>
<gene>
    <name evidence="2" type="ORF">FTOL_01956</name>
</gene>
<dbReference type="Proteomes" id="UP001187734">
    <property type="component" value="Unassembled WGS sequence"/>
</dbReference>
<dbReference type="InterPro" id="IPR045702">
    <property type="entry name" value="DUF6060"/>
</dbReference>
<evidence type="ECO:0000313" key="2">
    <source>
        <dbReference type="EMBL" id="SPJ72228.1"/>
    </source>
</evidence>
<evidence type="ECO:0000256" key="1">
    <source>
        <dbReference type="SAM" id="SignalP"/>
    </source>
</evidence>
<sequence>MKSLLLFTPLLLFPTFVLSACKAFKNTVSLEKYPPQKQVSRAINCTRENSKQDDTGRRYCDVDVYKMGIEVKTTTDFKLSEPLPVFELAREKSCNKSVLCDFNETVIIPFTLNETNSRVPENSTGYFAFTPEWKCVKGVIKDCKGDDERREGLRVRVCGYRLLTRGKNTTDPSGYVYAGNTTFVRVTTEEAEELGDERPWPSYEDAIKNKEEGEESGAMRNASMHTVVCHLLWSLFTVLFLLL</sequence>